<dbReference type="InterPro" id="IPR025979">
    <property type="entry name" value="ChrR-like_cupin_dom"/>
</dbReference>
<dbReference type="CDD" id="cd20302">
    <property type="entry name" value="cupin_DAD"/>
    <property type="match status" value="1"/>
</dbReference>
<dbReference type="GO" id="GO:0051213">
    <property type="term" value="F:dioxygenase activity"/>
    <property type="evidence" value="ECO:0007669"/>
    <property type="project" value="UniProtKB-KW"/>
</dbReference>
<dbReference type="InterPro" id="IPR011051">
    <property type="entry name" value="RmlC_Cupin_sf"/>
</dbReference>
<gene>
    <name evidence="2" type="ORF">NSE01_33600</name>
</gene>
<dbReference type="Gene3D" id="2.60.120.10">
    <property type="entry name" value="Jelly Rolls"/>
    <property type="match status" value="1"/>
</dbReference>
<feature type="domain" description="ChrR-like cupin" evidence="1">
    <location>
        <begin position="35"/>
        <end position="127"/>
    </location>
</feature>
<organism evidence="2 3">
    <name type="scientific">Novosphingobium sediminis</name>
    <dbReference type="NCBI Taxonomy" id="707214"/>
    <lineage>
        <taxon>Bacteria</taxon>
        <taxon>Pseudomonadati</taxon>
        <taxon>Pseudomonadota</taxon>
        <taxon>Alphaproteobacteria</taxon>
        <taxon>Sphingomonadales</taxon>
        <taxon>Sphingomonadaceae</taxon>
        <taxon>Novosphingobium</taxon>
    </lineage>
</organism>
<reference evidence="2 3" key="1">
    <citation type="submission" date="2019-07" db="EMBL/GenBank/DDBJ databases">
        <title>Whole genome shotgun sequence of Novosphingobium sediminis NBRC 106119.</title>
        <authorList>
            <person name="Hosoyama A."/>
            <person name="Uohara A."/>
            <person name="Ohji S."/>
            <person name="Ichikawa N."/>
        </authorList>
    </citation>
    <scope>NUCLEOTIDE SEQUENCE [LARGE SCALE GENOMIC DNA]</scope>
    <source>
        <strain evidence="2 3">NBRC 106119</strain>
    </source>
</reference>
<accession>A0A512AP98</accession>
<keyword evidence="3" id="KW-1185">Reference proteome</keyword>
<protein>
    <submittedName>
        <fullName evidence="2">2,4'-dihydroxyacetophenone dioxygenase</fullName>
    </submittedName>
</protein>
<evidence type="ECO:0000259" key="1">
    <source>
        <dbReference type="Pfam" id="PF12973"/>
    </source>
</evidence>
<keyword evidence="2" id="KW-0560">Oxidoreductase</keyword>
<dbReference type="SUPFAM" id="SSF51182">
    <property type="entry name" value="RmlC-like cupins"/>
    <property type="match status" value="1"/>
</dbReference>
<comment type="caution">
    <text evidence="2">The sequence shown here is derived from an EMBL/GenBank/DDBJ whole genome shotgun (WGS) entry which is preliminary data.</text>
</comment>
<sequence>MTQTKAAKNAPVSFLPQDELLTLNVNDIPILKDGAGPGISFQPLMIDAEAGVWVVMGIFAPGITMPTHLHTGSVHGYTLKGSWFYSEYPDQVQVPGSYLYEPASSMHTFEVPATNTEDTVVLFIVHGSNIGFTDDGQFHSTLDAATVLDLIKMWTGANKGVKVPYISGGKAHAIEG</sequence>
<dbReference type="RefSeq" id="WP_147160842.1">
    <property type="nucleotide sequence ID" value="NZ_BJYR01000023.1"/>
</dbReference>
<dbReference type="Pfam" id="PF12973">
    <property type="entry name" value="Cupin_7"/>
    <property type="match status" value="1"/>
</dbReference>
<name>A0A512AP98_9SPHN</name>
<dbReference type="EMBL" id="BJYR01000023">
    <property type="protein sequence ID" value="GEO01528.1"/>
    <property type="molecule type" value="Genomic_DNA"/>
</dbReference>
<dbReference type="Proteomes" id="UP000321464">
    <property type="component" value="Unassembled WGS sequence"/>
</dbReference>
<keyword evidence="2" id="KW-0223">Dioxygenase</keyword>
<evidence type="ECO:0000313" key="3">
    <source>
        <dbReference type="Proteomes" id="UP000321464"/>
    </source>
</evidence>
<proteinExistence type="predicted"/>
<dbReference type="AlphaFoldDB" id="A0A512AP98"/>
<dbReference type="InterPro" id="IPR014710">
    <property type="entry name" value="RmlC-like_jellyroll"/>
</dbReference>
<evidence type="ECO:0000313" key="2">
    <source>
        <dbReference type="EMBL" id="GEO01528.1"/>
    </source>
</evidence>
<dbReference type="OrthoDB" id="9801227at2"/>